<dbReference type="SUPFAM" id="SSF48452">
    <property type="entry name" value="TPR-like"/>
    <property type="match status" value="1"/>
</dbReference>
<dbReference type="PROSITE" id="PS50005">
    <property type="entry name" value="TPR"/>
    <property type="match status" value="1"/>
</dbReference>
<dbReference type="STRING" id="1317117.ATO7_00565"/>
<evidence type="ECO:0000256" key="2">
    <source>
        <dbReference type="SAM" id="SignalP"/>
    </source>
</evidence>
<feature type="repeat" description="TPR" evidence="1">
    <location>
        <begin position="136"/>
        <end position="169"/>
    </location>
</feature>
<dbReference type="PANTHER" id="PTHR44216:SF3">
    <property type="entry name" value="PROTEIN O-MANNOSYL-TRANSFERASE TMTC2"/>
    <property type="match status" value="1"/>
</dbReference>
<dbReference type="PANTHER" id="PTHR44216">
    <property type="entry name" value="PROTEIN O-MANNOSYL-TRANSFERASE TMTC2"/>
    <property type="match status" value="1"/>
</dbReference>
<keyword evidence="1" id="KW-0802">TPR repeat</keyword>
<dbReference type="InterPro" id="IPR052384">
    <property type="entry name" value="TMTC_O-mannosyltransferase"/>
</dbReference>
<organism evidence="3 4">
    <name type="scientific">Oceanococcus atlanticus</name>
    <dbReference type="NCBI Taxonomy" id="1317117"/>
    <lineage>
        <taxon>Bacteria</taxon>
        <taxon>Pseudomonadati</taxon>
        <taxon>Pseudomonadota</taxon>
        <taxon>Gammaproteobacteria</taxon>
        <taxon>Chromatiales</taxon>
        <taxon>Oceanococcaceae</taxon>
        <taxon>Oceanococcus</taxon>
    </lineage>
</organism>
<name>A0A1Y1SF82_9GAMM</name>
<keyword evidence="4" id="KW-1185">Reference proteome</keyword>
<accession>A0A1Y1SF82</accession>
<proteinExistence type="predicted"/>
<gene>
    <name evidence="3" type="ORF">ATO7_00565</name>
</gene>
<dbReference type="Proteomes" id="UP000192342">
    <property type="component" value="Unassembled WGS sequence"/>
</dbReference>
<feature type="signal peptide" evidence="2">
    <location>
        <begin position="1"/>
        <end position="19"/>
    </location>
</feature>
<evidence type="ECO:0000313" key="3">
    <source>
        <dbReference type="EMBL" id="ORE88322.1"/>
    </source>
</evidence>
<dbReference type="InterPro" id="IPR011990">
    <property type="entry name" value="TPR-like_helical_dom_sf"/>
</dbReference>
<reference evidence="3 4" key="1">
    <citation type="submission" date="2013-04" db="EMBL/GenBank/DDBJ databases">
        <title>Oceanococcus atlanticus 22II-S10r2 Genome Sequencing.</title>
        <authorList>
            <person name="Lai Q."/>
            <person name="Li G."/>
            <person name="Shao Z."/>
        </authorList>
    </citation>
    <scope>NUCLEOTIDE SEQUENCE [LARGE SCALE GENOMIC DNA]</scope>
    <source>
        <strain evidence="3 4">22II-S10r2</strain>
    </source>
</reference>
<dbReference type="SMART" id="SM00028">
    <property type="entry name" value="TPR"/>
    <property type="match status" value="4"/>
</dbReference>
<dbReference type="Pfam" id="PF13432">
    <property type="entry name" value="TPR_16"/>
    <property type="match status" value="2"/>
</dbReference>
<evidence type="ECO:0000313" key="4">
    <source>
        <dbReference type="Proteomes" id="UP000192342"/>
    </source>
</evidence>
<evidence type="ECO:0000256" key="1">
    <source>
        <dbReference type="PROSITE-ProRule" id="PRU00339"/>
    </source>
</evidence>
<sequence>MRRWATLLAVVLLSACVQTGSPRFEADLDQAARINTQLGLDYLRQGNIELASSRLNKALEQNDKLADTHWGLALVHAHYGEGGKARRAFDRARSLAPEDGNIIASYGQFLCDQGELDAAEQQFAKALSMPRYTTPEVAYGNAAACYQRNGDVARAEENFRRALVYNPRYARALRHLAAISYERQDYLRARAFLQRLEAQGGHSLESLVLGLRTEHALGDRTAVQAYADELLSRAPDIGTRIDLNTGEAW</sequence>
<protein>
    <submittedName>
        <fullName evidence="3">Type IV pilus biogenesis protein PilF</fullName>
    </submittedName>
</protein>
<dbReference type="PROSITE" id="PS51257">
    <property type="entry name" value="PROKAR_LIPOPROTEIN"/>
    <property type="match status" value="1"/>
</dbReference>
<dbReference type="NCBIfam" id="TIGR02521">
    <property type="entry name" value="type_IV_pilW"/>
    <property type="match status" value="1"/>
</dbReference>
<dbReference type="AlphaFoldDB" id="A0A1Y1SF82"/>
<keyword evidence="2" id="KW-0732">Signal</keyword>
<dbReference type="InterPro" id="IPR013360">
    <property type="entry name" value="Pilus_4_PilW"/>
</dbReference>
<feature type="chain" id="PRO_5011965570" evidence="2">
    <location>
        <begin position="20"/>
        <end position="249"/>
    </location>
</feature>
<dbReference type="InterPro" id="IPR019734">
    <property type="entry name" value="TPR_rpt"/>
</dbReference>
<dbReference type="Gene3D" id="1.25.40.10">
    <property type="entry name" value="Tetratricopeptide repeat domain"/>
    <property type="match status" value="1"/>
</dbReference>
<comment type="caution">
    <text evidence="3">The sequence shown here is derived from an EMBL/GenBank/DDBJ whole genome shotgun (WGS) entry which is preliminary data.</text>
</comment>
<dbReference type="EMBL" id="AQQV01000001">
    <property type="protein sequence ID" value="ORE88322.1"/>
    <property type="molecule type" value="Genomic_DNA"/>
</dbReference>